<reference evidence="1" key="1">
    <citation type="submission" date="2021-01" db="EMBL/GenBank/DDBJ databases">
        <title>Ramlibacter sp. strain AW1 16S ribosomal RNA gene Genome sequencing and assembly.</title>
        <authorList>
            <person name="Kang M."/>
        </authorList>
    </citation>
    <scope>NUCLEOTIDE SEQUENCE</scope>
    <source>
        <strain evidence="1">AW1</strain>
    </source>
</reference>
<dbReference type="EMBL" id="JAEQNA010000005">
    <property type="protein sequence ID" value="MBL0421725.1"/>
    <property type="molecule type" value="Genomic_DNA"/>
</dbReference>
<evidence type="ECO:0000313" key="2">
    <source>
        <dbReference type="Proteomes" id="UP000613011"/>
    </source>
</evidence>
<dbReference type="AlphaFoldDB" id="A0A936ZV56"/>
<evidence type="ECO:0000313" key="1">
    <source>
        <dbReference type="EMBL" id="MBL0421725.1"/>
    </source>
</evidence>
<gene>
    <name evidence="1" type="ORF">JI739_15310</name>
</gene>
<comment type="caution">
    <text evidence="1">The sequence shown here is derived from an EMBL/GenBank/DDBJ whole genome shotgun (WGS) entry which is preliminary data.</text>
</comment>
<sequence>MDQAILADAFTQARLKVQWADQHFRQAQAWWQRYLESDFHELRVDRDPETGNQFITFEVNPVYAPLILSVGDGFHNLSAALDYVMSGLMRAAGKATARVTFPSHETREALHQSFMAPRPGKPPNTNRRIVEAVPWIQRLLTETVKPYRGGDFRVWEVRQLDNIDKHNLIVPSIPYVKVTGLDAVDAQGKHGMRSATVEVPTGSRIALASFASGTDLKVTNKGKATAEITFAEGLEVFAGEPLFPTASQCLQLIREVVDLIAAEASASPA</sequence>
<protein>
    <submittedName>
        <fullName evidence="1">Uncharacterized protein</fullName>
    </submittedName>
</protein>
<dbReference type="Proteomes" id="UP000613011">
    <property type="component" value="Unassembled WGS sequence"/>
</dbReference>
<organism evidence="1 2">
    <name type="scientific">Ramlibacter aurantiacus</name>
    <dbReference type="NCBI Taxonomy" id="2801330"/>
    <lineage>
        <taxon>Bacteria</taxon>
        <taxon>Pseudomonadati</taxon>
        <taxon>Pseudomonadota</taxon>
        <taxon>Betaproteobacteria</taxon>
        <taxon>Burkholderiales</taxon>
        <taxon>Comamonadaceae</taxon>
        <taxon>Ramlibacter</taxon>
    </lineage>
</organism>
<accession>A0A936ZV56</accession>
<keyword evidence="2" id="KW-1185">Reference proteome</keyword>
<name>A0A936ZV56_9BURK</name>
<proteinExistence type="predicted"/>